<feature type="region of interest" description="Disordered" evidence="1">
    <location>
        <begin position="18"/>
        <end position="53"/>
    </location>
</feature>
<gene>
    <name evidence="2" type="ORF">ACJRO7_014162</name>
</gene>
<dbReference type="PANTHER" id="PTHR33168">
    <property type="entry name" value="STRESS INDUCED PROTEIN-RELATED"/>
    <property type="match status" value="1"/>
</dbReference>
<accession>A0ABD3L006</accession>
<organism evidence="2 3">
    <name type="scientific">Eucalyptus globulus</name>
    <name type="common">Tasmanian blue gum</name>
    <dbReference type="NCBI Taxonomy" id="34317"/>
    <lineage>
        <taxon>Eukaryota</taxon>
        <taxon>Viridiplantae</taxon>
        <taxon>Streptophyta</taxon>
        <taxon>Embryophyta</taxon>
        <taxon>Tracheophyta</taxon>
        <taxon>Spermatophyta</taxon>
        <taxon>Magnoliopsida</taxon>
        <taxon>eudicotyledons</taxon>
        <taxon>Gunneridae</taxon>
        <taxon>Pentapetalae</taxon>
        <taxon>rosids</taxon>
        <taxon>malvids</taxon>
        <taxon>Myrtales</taxon>
        <taxon>Myrtaceae</taxon>
        <taxon>Myrtoideae</taxon>
        <taxon>Eucalypteae</taxon>
        <taxon>Eucalyptus</taxon>
    </lineage>
</organism>
<sequence length="124" mass="13713">MDLRSWCKCNWGCSDGETAHLGRSGGTSSSAPSTPLPPRPPAPSGSSPGKQRWRELWTRLKKERGGRMPSQAAAEALVPYDFDNYLQNFDQGIAWDEPENLSRSFSVRFADPASRGFAKKRVAK</sequence>
<dbReference type="EMBL" id="JBJKBG010000003">
    <property type="protein sequence ID" value="KAL3745008.1"/>
    <property type="molecule type" value="Genomic_DNA"/>
</dbReference>
<dbReference type="AlphaFoldDB" id="A0ABD3L006"/>
<evidence type="ECO:0000313" key="3">
    <source>
        <dbReference type="Proteomes" id="UP001634007"/>
    </source>
</evidence>
<name>A0ABD3L006_EUCGL</name>
<evidence type="ECO:0000313" key="2">
    <source>
        <dbReference type="EMBL" id="KAL3745008.1"/>
    </source>
</evidence>
<feature type="compositionally biased region" description="Pro residues" evidence="1">
    <location>
        <begin position="34"/>
        <end position="43"/>
    </location>
</feature>
<evidence type="ECO:0000256" key="1">
    <source>
        <dbReference type="SAM" id="MobiDB-lite"/>
    </source>
</evidence>
<protein>
    <submittedName>
        <fullName evidence="2">Uncharacterized protein</fullName>
    </submittedName>
</protein>
<comment type="caution">
    <text evidence="2">The sequence shown here is derived from an EMBL/GenBank/DDBJ whole genome shotgun (WGS) entry which is preliminary data.</text>
</comment>
<proteinExistence type="predicted"/>
<keyword evidence="3" id="KW-1185">Reference proteome</keyword>
<reference evidence="2 3" key="1">
    <citation type="submission" date="2024-11" db="EMBL/GenBank/DDBJ databases">
        <title>Chromosome-level genome assembly of Eucalyptus globulus Labill. provides insights into its genome evolution.</title>
        <authorList>
            <person name="Li X."/>
        </authorList>
    </citation>
    <scope>NUCLEOTIDE SEQUENCE [LARGE SCALE GENOMIC DNA]</scope>
    <source>
        <strain evidence="2">CL2024</strain>
        <tissue evidence="2">Fresh tender leaves</tissue>
    </source>
</reference>
<dbReference type="Proteomes" id="UP001634007">
    <property type="component" value="Unassembled WGS sequence"/>
</dbReference>